<dbReference type="EMBL" id="AVOT02014340">
    <property type="protein sequence ID" value="MBW0497733.1"/>
    <property type="molecule type" value="Genomic_DNA"/>
</dbReference>
<dbReference type="OrthoDB" id="2499263at2759"/>
<accession>A0A9Q3D9F4</accession>
<dbReference type="AlphaFoldDB" id="A0A9Q3D9F4"/>
<protein>
    <submittedName>
        <fullName evidence="1">Uncharacterized protein</fullName>
    </submittedName>
</protein>
<reference evidence="1" key="1">
    <citation type="submission" date="2021-03" db="EMBL/GenBank/DDBJ databases">
        <title>Draft genome sequence of rust myrtle Austropuccinia psidii MF-1, a brazilian biotype.</title>
        <authorList>
            <person name="Quecine M.C."/>
            <person name="Pachon D.M.R."/>
            <person name="Bonatelli M.L."/>
            <person name="Correr F.H."/>
            <person name="Franceschini L.M."/>
            <person name="Leite T.F."/>
            <person name="Margarido G.R.A."/>
            <person name="Almeida C.A."/>
            <person name="Ferrarezi J.A."/>
            <person name="Labate C.A."/>
        </authorList>
    </citation>
    <scope>NUCLEOTIDE SEQUENCE</scope>
    <source>
        <strain evidence="1">MF-1</strain>
    </source>
</reference>
<gene>
    <name evidence="1" type="ORF">O181_037448</name>
</gene>
<comment type="caution">
    <text evidence="1">The sequence shown here is derived from an EMBL/GenBank/DDBJ whole genome shotgun (WGS) entry which is preliminary data.</text>
</comment>
<evidence type="ECO:0000313" key="1">
    <source>
        <dbReference type="EMBL" id="MBW0497733.1"/>
    </source>
</evidence>
<organism evidence="1 2">
    <name type="scientific">Austropuccinia psidii MF-1</name>
    <dbReference type="NCBI Taxonomy" id="1389203"/>
    <lineage>
        <taxon>Eukaryota</taxon>
        <taxon>Fungi</taxon>
        <taxon>Dikarya</taxon>
        <taxon>Basidiomycota</taxon>
        <taxon>Pucciniomycotina</taxon>
        <taxon>Pucciniomycetes</taxon>
        <taxon>Pucciniales</taxon>
        <taxon>Sphaerophragmiaceae</taxon>
        <taxon>Austropuccinia</taxon>
    </lineage>
</organism>
<keyword evidence="2" id="KW-1185">Reference proteome</keyword>
<name>A0A9Q3D9F4_9BASI</name>
<proteinExistence type="predicted"/>
<dbReference type="Proteomes" id="UP000765509">
    <property type="component" value="Unassembled WGS sequence"/>
</dbReference>
<sequence>MDTIEADISVFVEKHLPQLGDLISAWLKNKPELSSFGGSTKLLEDLHFLKLDSDQLNSLVFLASREEVQPRHIVDKIIEMKISHVARELNTLLRNLNMLSKTVERSRHENQLSLETRALFETRIFQKLNFLYENQLCDQKMLRMFFSIENTLEITYEHLQNLFKIRKRPGEDLYFTLMPELSFVLNDWNTAHLHSLLRGEVNVILMPNVLNLDMAQQACLVELMLIGTIQRFKRSHHFRQASPEIKTIMAAVTNDRILKHWWLNDSPNSMEQEAVKKWIFDLVTFFGKTGDSKKRFEYLISYYLYNFIKTYQTSHFPTLPFNDLRQNFNLDSKFKVFQAGIILHEAVNRSFDYGQLVQLPPRQRELLPIVITSDMVEGAKTEMYNRADDYIFIKENLERISTEDQALSQWLENNFFLRFYNTLPLSKERRNLWSYGQRPLKKIVSG</sequence>
<evidence type="ECO:0000313" key="2">
    <source>
        <dbReference type="Proteomes" id="UP000765509"/>
    </source>
</evidence>